<dbReference type="InterPro" id="IPR012349">
    <property type="entry name" value="Split_barrel_FMN-bd"/>
</dbReference>
<name>A0A2H3KIL4_9CHLR</name>
<evidence type="ECO:0000259" key="2">
    <source>
        <dbReference type="Pfam" id="PF01243"/>
    </source>
</evidence>
<dbReference type="SUPFAM" id="SSF50475">
    <property type="entry name" value="FMN-binding split barrel"/>
    <property type="match status" value="1"/>
</dbReference>
<dbReference type="PANTHER" id="PTHR35176:SF6">
    <property type="entry name" value="HEME OXYGENASE HI_0854-RELATED"/>
    <property type="match status" value="1"/>
</dbReference>
<dbReference type="GO" id="GO:0016627">
    <property type="term" value="F:oxidoreductase activity, acting on the CH-CH group of donors"/>
    <property type="evidence" value="ECO:0007669"/>
    <property type="project" value="TreeGrafter"/>
</dbReference>
<proteinExistence type="predicted"/>
<dbReference type="NCBIfam" id="TIGR03618">
    <property type="entry name" value="Rv1155_F420"/>
    <property type="match status" value="1"/>
</dbReference>
<dbReference type="PANTHER" id="PTHR35176">
    <property type="entry name" value="HEME OXYGENASE HI_0854-RELATED"/>
    <property type="match status" value="1"/>
</dbReference>
<dbReference type="OrthoDB" id="159904at2"/>
<evidence type="ECO:0000313" key="4">
    <source>
        <dbReference type="Proteomes" id="UP000220922"/>
    </source>
</evidence>
<dbReference type="GO" id="GO:0070967">
    <property type="term" value="F:coenzyme F420 binding"/>
    <property type="evidence" value="ECO:0007669"/>
    <property type="project" value="TreeGrafter"/>
</dbReference>
<dbReference type="EMBL" id="LYXE01000127">
    <property type="protein sequence ID" value="PDV97678.1"/>
    <property type="molecule type" value="Genomic_DNA"/>
</dbReference>
<evidence type="ECO:0000313" key="3">
    <source>
        <dbReference type="EMBL" id="PDV97678.1"/>
    </source>
</evidence>
<dbReference type="GO" id="GO:0005829">
    <property type="term" value="C:cytosol"/>
    <property type="evidence" value="ECO:0007669"/>
    <property type="project" value="TreeGrafter"/>
</dbReference>
<dbReference type="RefSeq" id="WP_097654305.1">
    <property type="nucleotide sequence ID" value="NZ_LYXE01000127.1"/>
</dbReference>
<feature type="domain" description="Pyridoxamine 5'-phosphate oxidase N-terminal" evidence="2">
    <location>
        <begin position="8"/>
        <end position="130"/>
    </location>
</feature>
<dbReference type="Pfam" id="PF01243">
    <property type="entry name" value="PNPOx_N"/>
    <property type="match status" value="1"/>
</dbReference>
<dbReference type="Proteomes" id="UP000220922">
    <property type="component" value="Unassembled WGS sequence"/>
</dbReference>
<dbReference type="AlphaFoldDB" id="A0A2H3KIL4"/>
<evidence type="ECO:0000256" key="1">
    <source>
        <dbReference type="ARBA" id="ARBA00023002"/>
    </source>
</evidence>
<accession>A0A2H3KIL4</accession>
<dbReference type="InterPro" id="IPR052019">
    <property type="entry name" value="F420H2_bilvrd_red/Heme_oxyg"/>
</dbReference>
<keyword evidence="4" id="KW-1185">Reference proteome</keyword>
<protein>
    <recommendedName>
        <fullName evidence="2">Pyridoxamine 5'-phosphate oxidase N-terminal domain-containing protein</fullName>
    </recommendedName>
</protein>
<gene>
    <name evidence="3" type="ORF">A9Q02_04290</name>
</gene>
<dbReference type="InterPro" id="IPR011576">
    <property type="entry name" value="Pyridox_Oxase_N"/>
</dbReference>
<sequence length="133" mass="14944">MNTSVTLTPSQRALLDERHYAVIATLNADGSIQQTVVWYLLDGNVIRFSVGDQSVKTRNLRRTPTISITIEDGIRYLSLQGEAIVEPSDPALRLRLAQRYLGPERAQEWLTRRPDAPRASVRVAIKRVYGQGV</sequence>
<dbReference type="Gene3D" id="2.30.110.10">
    <property type="entry name" value="Electron Transport, Fmn-binding Protein, Chain A"/>
    <property type="match status" value="1"/>
</dbReference>
<reference evidence="3 4" key="1">
    <citation type="submission" date="2016-05" db="EMBL/GenBank/DDBJ databases">
        <authorList>
            <person name="Lavstsen T."/>
            <person name="Jespersen J.S."/>
        </authorList>
    </citation>
    <scope>NUCLEOTIDE SEQUENCE [LARGE SCALE GENOMIC DNA]</scope>
    <source>
        <strain evidence="3 4">B7-9</strain>
    </source>
</reference>
<organism evidence="3 4">
    <name type="scientific">Candidatus Chloroploca asiatica</name>
    <dbReference type="NCBI Taxonomy" id="1506545"/>
    <lineage>
        <taxon>Bacteria</taxon>
        <taxon>Bacillati</taxon>
        <taxon>Chloroflexota</taxon>
        <taxon>Chloroflexia</taxon>
        <taxon>Chloroflexales</taxon>
        <taxon>Chloroflexineae</taxon>
        <taxon>Oscillochloridaceae</taxon>
        <taxon>Candidatus Chloroploca</taxon>
    </lineage>
</organism>
<keyword evidence="1" id="KW-0560">Oxidoreductase</keyword>
<dbReference type="InterPro" id="IPR019920">
    <property type="entry name" value="F420-binding_dom_put"/>
</dbReference>
<comment type="caution">
    <text evidence="3">The sequence shown here is derived from an EMBL/GenBank/DDBJ whole genome shotgun (WGS) entry which is preliminary data.</text>
</comment>